<evidence type="ECO:0000256" key="6">
    <source>
        <dbReference type="ARBA" id="ARBA00023033"/>
    </source>
</evidence>
<dbReference type="GO" id="GO:0016705">
    <property type="term" value="F:oxidoreductase activity, acting on paired donors, with incorporation or reduction of molecular oxygen"/>
    <property type="evidence" value="ECO:0007669"/>
    <property type="project" value="InterPro"/>
</dbReference>
<accession>A0A8H5LE05</accession>
<dbReference type="Proteomes" id="UP000547976">
    <property type="component" value="Unassembled WGS sequence"/>
</dbReference>
<comment type="similarity">
    <text evidence="2 8">Belongs to the cytochrome P450 family.</text>
</comment>
<dbReference type="EMBL" id="JAAOAV010000198">
    <property type="protein sequence ID" value="KAF5589993.1"/>
    <property type="molecule type" value="Genomic_DNA"/>
</dbReference>
<dbReference type="AlphaFoldDB" id="A0A8H5LE05"/>
<dbReference type="SUPFAM" id="SSF48264">
    <property type="entry name" value="Cytochrome P450"/>
    <property type="match status" value="1"/>
</dbReference>
<dbReference type="Pfam" id="PF00067">
    <property type="entry name" value="p450"/>
    <property type="match status" value="2"/>
</dbReference>
<dbReference type="PANTHER" id="PTHR24305">
    <property type="entry name" value="CYTOCHROME P450"/>
    <property type="match status" value="1"/>
</dbReference>
<evidence type="ECO:0000313" key="11">
    <source>
        <dbReference type="Proteomes" id="UP000547976"/>
    </source>
</evidence>
<keyword evidence="4 7" id="KW-0479">Metal-binding</keyword>
<keyword evidence="5 7" id="KW-0408">Iron</keyword>
<name>A0A8H5LE05_GIBSU</name>
<dbReference type="GO" id="GO:0005506">
    <property type="term" value="F:iron ion binding"/>
    <property type="evidence" value="ECO:0007669"/>
    <property type="project" value="InterPro"/>
</dbReference>
<comment type="caution">
    <text evidence="10">The sequence shown here is derived from an EMBL/GenBank/DDBJ whole genome shotgun (WGS) entry which is preliminary data.</text>
</comment>
<feature type="binding site" description="axial binding residue" evidence="7">
    <location>
        <position position="528"/>
    </location>
    <ligand>
        <name>heme</name>
        <dbReference type="ChEBI" id="CHEBI:30413"/>
    </ligand>
    <ligandPart>
        <name>Fe</name>
        <dbReference type="ChEBI" id="CHEBI:18248"/>
    </ligandPart>
</feature>
<keyword evidence="9" id="KW-1133">Transmembrane helix</keyword>
<evidence type="ECO:0000256" key="9">
    <source>
        <dbReference type="SAM" id="Phobius"/>
    </source>
</evidence>
<dbReference type="InterPro" id="IPR050121">
    <property type="entry name" value="Cytochrome_P450_monoxygenase"/>
</dbReference>
<evidence type="ECO:0000256" key="2">
    <source>
        <dbReference type="ARBA" id="ARBA00010617"/>
    </source>
</evidence>
<dbReference type="RefSeq" id="XP_036533535.1">
    <property type="nucleotide sequence ID" value="XM_036675592.1"/>
</dbReference>
<evidence type="ECO:0000256" key="7">
    <source>
        <dbReference type="PIRSR" id="PIRSR602403-1"/>
    </source>
</evidence>
<comment type="cofactor">
    <cofactor evidence="1 7">
        <name>heme</name>
        <dbReference type="ChEBI" id="CHEBI:30413"/>
    </cofactor>
</comment>
<dbReference type="InterPro" id="IPR036396">
    <property type="entry name" value="Cyt_P450_sf"/>
</dbReference>
<feature type="transmembrane region" description="Helical" evidence="9">
    <location>
        <begin position="6"/>
        <end position="29"/>
    </location>
</feature>
<protein>
    <submittedName>
        <fullName evidence="10">Cytochrome P450 monooxygenase 3A14</fullName>
    </submittedName>
</protein>
<keyword evidence="9" id="KW-0472">Membrane</keyword>
<keyword evidence="6 8" id="KW-0503">Monooxygenase</keyword>
<evidence type="ECO:0000256" key="8">
    <source>
        <dbReference type="RuleBase" id="RU000461"/>
    </source>
</evidence>
<organism evidence="10 11">
    <name type="scientific">Gibberella subglutinans</name>
    <name type="common">Fusarium subglutinans</name>
    <dbReference type="NCBI Taxonomy" id="42677"/>
    <lineage>
        <taxon>Eukaryota</taxon>
        <taxon>Fungi</taxon>
        <taxon>Dikarya</taxon>
        <taxon>Ascomycota</taxon>
        <taxon>Pezizomycotina</taxon>
        <taxon>Sordariomycetes</taxon>
        <taxon>Hypocreomycetidae</taxon>
        <taxon>Hypocreales</taxon>
        <taxon>Nectriaceae</taxon>
        <taxon>Fusarium</taxon>
        <taxon>Fusarium fujikuroi species complex</taxon>
    </lineage>
</organism>
<dbReference type="PRINTS" id="PR00465">
    <property type="entry name" value="EP450IV"/>
</dbReference>
<evidence type="ECO:0000256" key="5">
    <source>
        <dbReference type="ARBA" id="ARBA00023004"/>
    </source>
</evidence>
<gene>
    <name evidence="10" type="ORF">FSUBG_10960</name>
</gene>
<keyword evidence="3 7" id="KW-0349">Heme</keyword>
<keyword evidence="11" id="KW-1185">Reference proteome</keyword>
<dbReference type="Gene3D" id="1.10.630.10">
    <property type="entry name" value="Cytochrome P450"/>
    <property type="match status" value="1"/>
</dbReference>
<dbReference type="GO" id="GO:0004497">
    <property type="term" value="F:monooxygenase activity"/>
    <property type="evidence" value="ECO:0007669"/>
    <property type="project" value="UniProtKB-KW"/>
</dbReference>
<dbReference type="OrthoDB" id="1470350at2759"/>
<dbReference type="PANTHER" id="PTHR24305:SF232">
    <property type="entry name" value="P450, PUTATIVE (EUROFUNG)-RELATED"/>
    <property type="match status" value="1"/>
</dbReference>
<dbReference type="InterPro" id="IPR017972">
    <property type="entry name" value="Cyt_P450_CS"/>
</dbReference>
<proteinExistence type="inferred from homology"/>
<reference evidence="10 11" key="1">
    <citation type="submission" date="2020-05" db="EMBL/GenBank/DDBJ databases">
        <title>Identification and distribution of gene clusters putatively required for synthesis of sphingolipid metabolism inhibitors in phylogenetically diverse species of the filamentous fungus Fusarium.</title>
        <authorList>
            <person name="Kim H.-S."/>
            <person name="Busman M."/>
            <person name="Brown D.W."/>
            <person name="Divon H."/>
            <person name="Uhlig S."/>
            <person name="Proctor R.H."/>
        </authorList>
    </citation>
    <scope>NUCLEOTIDE SEQUENCE [LARGE SCALE GENOMIC DNA]</scope>
    <source>
        <strain evidence="10 11">NRRL 66333</strain>
    </source>
</reference>
<evidence type="ECO:0000256" key="3">
    <source>
        <dbReference type="ARBA" id="ARBA00022617"/>
    </source>
</evidence>
<evidence type="ECO:0000313" key="10">
    <source>
        <dbReference type="EMBL" id="KAF5589993.1"/>
    </source>
</evidence>
<dbReference type="PRINTS" id="PR00385">
    <property type="entry name" value="P450"/>
</dbReference>
<dbReference type="InterPro" id="IPR002403">
    <property type="entry name" value="Cyt_P450_E_grp-IV"/>
</dbReference>
<dbReference type="PROSITE" id="PS00086">
    <property type="entry name" value="CYTOCHROME_P450"/>
    <property type="match status" value="1"/>
</dbReference>
<dbReference type="GO" id="GO:0020037">
    <property type="term" value="F:heme binding"/>
    <property type="evidence" value="ECO:0007669"/>
    <property type="project" value="InterPro"/>
</dbReference>
<evidence type="ECO:0000256" key="4">
    <source>
        <dbReference type="ARBA" id="ARBA00022723"/>
    </source>
</evidence>
<keyword evidence="9" id="KW-0812">Transmembrane</keyword>
<dbReference type="GeneID" id="59310310"/>
<keyword evidence="8" id="KW-0560">Oxidoreductase</keyword>
<dbReference type="InterPro" id="IPR001128">
    <property type="entry name" value="Cyt_P450"/>
</dbReference>
<evidence type="ECO:0000256" key="1">
    <source>
        <dbReference type="ARBA" id="ARBA00001971"/>
    </source>
</evidence>
<sequence length="603" mass="68956">MSTLHVVSLSWVELTAGGLSIFLLFFCLYKLALPNPLPGIPYNENATKRLLGDLPDLIKHQKQTGEQRRWFALQNQKFNSPVCQVFIRPFGKPRVILSDFREAHDILSKRLKDFDRSDRAREAFAGIIPHQMLSYQTVDPKFKKHRELMRDLMSPKFLNQVSAPEIYSKVNTLVMLWHEKCLHAAELPFDGKTDIQRATLDVITAVSFGLDDKNSATRRQLDDMLSRSTAGVKFTQPGKTIVDFPIHPLTAELDATLTIVESSAVGFSSPIPRWHYWILSQFPYLKNAARVREEWTRCEIDKAVKRISKDGSENAWATRSALEFMVIREAAAAKKAERPPRFHRRRIYDELFGFIIAGHDTTAATLSWGVRYIADCPRAQEKLRSLLQNAFSTALTEHRQPTIDEITGSSIPYLDAVIEETLRLSAVLPIVSREAMVDTTILGYAIPKGTSVFFTLNGPSLMKPAIKVPETIRSESSQRTKDRYGEWRAEDVEQFVPERWIDVDDKGVETYNAMKGPFLTFGSGPRGCFGRRLAYLQLRIFWVLLMWNFEFLPVDAEFRTQDVVEHVGVEPCESYVRLRKIERTCRGCHLTCQNKELHVDKIC</sequence>